<dbReference type="Proteomes" id="UP000249819">
    <property type="component" value="Unassembled WGS sequence"/>
</dbReference>
<proteinExistence type="predicted"/>
<accession>A0A327VRQ0</accession>
<sequence>MDFTKFNIIANYNTQRTDLFPSTTAAVEQLEEVFNIKVDQDYKEYVTRYGCGILGGTYVRVYLPETIEALYPEWKERITQYWFWDEGKAVLTKEQVLESVIMGDTFDGDEIILYNHQYYILPRHEEMIYHTGHTLGGTIDWLCTAGILTEAFAERDFEPFDPAEYLK</sequence>
<evidence type="ECO:0000313" key="2">
    <source>
        <dbReference type="Proteomes" id="UP000249819"/>
    </source>
</evidence>
<dbReference type="OrthoDB" id="7066145at2"/>
<gene>
    <name evidence="1" type="ORF">CLV59_108270</name>
</gene>
<organism evidence="1 2">
    <name type="scientific">Chitinophaga dinghuensis</name>
    <dbReference type="NCBI Taxonomy" id="1539050"/>
    <lineage>
        <taxon>Bacteria</taxon>
        <taxon>Pseudomonadati</taxon>
        <taxon>Bacteroidota</taxon>
        <taxon>Chitinophagia</taxon>
        <taxon>Chitinophagales</taxon>
        <taxon>Chitinophagaceae</taxon>
        <taxon>Chitinophaga</taxon>
    </lineage>
</organism>
<dbReference type="EMBL" id="QLMA01000008">
    <property type="protein sequence ID" value="RAJ76749.1"/>
    <property type="molecule type" value="Genomic_DNA"/>
</dbReference>
<dbReference type="Gene3D" id="3.40.1580.10">
    <property type="entry name" value="SMI1/KNR4-like"/>
    <property type="match status" value="1"/>
</dbReference>
<dbReference type="InterPro" id="IPR037883">
    <property type="entry name" value="Knr4/Smi1-like_sf"/>
</dbReference>
<protein>
    <recommendedName>
        <fullName evidence="3">SUKH superfamily protein</fullName>
    </recommendedName>
</protein>
<dbReference type="RefSeq" id="WP_111594453.1">
    <property type="nucleotide sequence ID" value="NZ_QLMA01000008.1"/>
</dbReference>
<dbReference type="SUPFAM" id="SSF160631">
    <property type="entry name" value="SMI1/KNR4-like"/>
    <property type="match status" value="1"/>
</dbReference>
<reference evidence="1 2" key="1">
    <citation type="submission" date="2018-06" db="EMBL/GenBank/DDBJ databases">
        <title>Genomic Encyclopedia of Archaeal and Bacterial Type Strains, Phase II (KMG-II): from individual species to whole genera.</title>
        <authorList>
            <person name="Goeker M."/>
        </authorList>
    </citation>
    <scope>NUCLEOTIDE SEQUENCE [LARGE SCALE GENOMIC DNA]</scope>
    <source>
        <strain evidence="1 2">DSM 29821</strain>
    </source>
</reference>
<comment type="caution">
    <text evidence="1">The sequence shown here is derived from an EMBL/GenBank/DDBJ whole genome shotgun (WGS) entry which is preliminary data.</text>
</comment>
<dbReference type="AlphaFoldDB" id="A0A327VRQ0"/>
<keyword evidence="2" id="KW-1185">Reference proteome</keyword>
<evidence type="ECO:0008006" key="3">
    <source>
        <dbReference type="Google" id="ProtNLM"/>
    </source>
</evidence>
<name>A0A327VRQ0_9BACT</name>
<evidence type="ECO:0000313" key="1">
    <source>
        <dbReference type="EMBL" id="RAJ76749.1"/>
    </source>
</evidence>